<gene>
    <name evidence="2" type="ORF">HMPREF9726_02514</name>
</gene>
<accession>A0A0E2E2T6</accession>
<protein>
    <recommendedName>
        <fullName evidence="3">DUF4468 domain-containing protein</fullName>
    </recommendedName>
</protein>
<feature type="signal peptide" evidence="1">
    <location>
        <begin position="1"/>
        <end position="20"/>
    </location>
</feature>
<feature type="chain" id="PRO_5002393355" description="DUF4468 domain-containing protein" evidence="1">
    <location>
        <begin position="21"/>
        <end position="166"/>
    </location>
</feature>
<reference evidence="2" key="1">
    <citation type="submission" date="2012-01" db="EMBL/GenBank/DDBJ databases">
        <title>The Genome Sequence of Treponema denticola H-22.</title>
        <authorList>
            <consortium name="The Broad Institute Genome Sequencing Platform"/>
            <person name="Earl A."/>
            <person name="Ward D."/>
            <person name="Feldgarden M."/>
            <person name="Gevers D."/>
            <person name="Blanton J.M."/>
            <person name="Fenno C.J."/>
            <person name="Baranova O.V."/>
            <person name="Mathney J."/>
            <person name="Dewhirst F.E."/>
            <person name="Izard J."/>
            <person name="Young S.K."/>
            <person name="Zeng Q."/>
            <person name="Gargeya S."/>
            <person name="Fitzgerald M."/>
            <person name="Haas B."/>
            <person name="Abouelleil A."/>
            <person name="Alvarado L."/>
            <person name="Arachchi H.M."/>
            <person name="Berlin A."/>
            <person name="Chapman S.B."/>
            <person name="Gearin G."/>
            <person name="Goldberg J."/>
            <person name="Griggs A."/>
            <person name="Gujja S."/>
            <person name="Hansen M."/>
            <person name="Heiman D."/>
            <person name="Howarth C."/>
            <person name="Larimer J."/>
            <person name="Lui A."/>
            <person name="MacDonald P.J.P."/>
            <person name="McCowen C."/>
            <person name="Montmayeur A."/>
            <person name="Murphy C."/>
            <person name="Neiman D."/>
            <person name="Pearson M."/>
            <person name="Priest M."/>
            <person name="Roberts A."/>
            <person name="Saif S."/>
            <person name="Shea T."/>
            <person name="Sisk P."/>
            <person name="Stolte C."/>
            <person name="Sykes S."/>
            <person name="Wortman J."/>
            <person name="Nusbaum C."/>
            <person name="Birren B."/>
        </authorList>
    </citation>
    <scope>NUCLEOTIDE SEQUENCE [LARGE SCALE GENOMIC DNA]</scope>
    <source>
        <strain evidence="2">H-22</strain>
    </source>
</reference>
<evidence type="ECO:0000313" key="2">
    <source>
        <dbReference type="EMBL" id="EMB30829.1"/>
    </source>
</evidence>
<comment type="caution">
    <text evidence="2">The sequence shown here is derived from an EMBL/GenBank/DDBJ whole genome shotgun (WGS) entry which is preliminary data.</text>
</comment>
<dbReference type="RefSeq" id="WP_002686036.1">
    <property type="nucleotide sequence ID" value="NZ_CM001795.1"/>
</dbReference>
<organism evidence="2">
    <name type="scientific">Treponema denticola H-22</name>
    <dbReference type="NCBI Taxonomy" id="999432"/>
    <lineage>
        <taxon>Bacteria</taxon>
        <taxon>Pseudomonadati</taxon>
        <taxon>Spirochaetota</taxon>
        <taxon>Spirochaetia</taxon>
        <taxon>Spirochaetales</taxon>
        <taxon>Treponemataceae</taxon>
        <taxon>Treponema</taxon>
    </lineage>
</organism>
<sequence>MLKKYISFILFFIFFGLAFADTAAFACFQNKDAHEKCRNITEIFEDNLFDKFFDEGFIATSIPISEVKSEEEISLTSIKAFFEEGPNYLIIFYMQYGTELLFNEKKQLKEADWQKMTVRMLDCASEKEIYKKTIDITKLKEKDVEKKAEKMADQISKEIFEAISRR</sequence>
<dbReference type="EMBL" id="AGDV01000021">
    <property type="protein sequence ID" value="EMB30829.1"/>
    <property type="molecule type" value="Genomic_DNA"/>
</dbReference>
<keyword evidence="1" id="KW-0732">Signal</keyword>
<dbReference type="AlphaFoldDB" id="A0A0E2E2T6"/>
<dbReference type="PATRIC" id="fig|999432.5.peg.2608"/>
<name>A0A0E2E2T6_TREDN</name>
<dbReference type="Proteomes" id="UP000011705">
    <property type="component" value="Chromosome"/>
</dbReference>
<evidence type="ECO:0008006" key="3">
    <source>
        <dbReference type="Google" id="ProtNLM"/>
    </source>
</evidence>
<evidence type="ECO:0000256" key="1">
    <source>
        <dbReference type="SAM" id="SignalP"/>
    </source>
</evidence>
<proteinExistence type="predicted"/>
<dbReference type="HOGENOM" id="CLU_1601968_0_0_12"/>